<organism evidence="3 4">
    <name type="scientific">Croceibacterium selenioxidans</name>
    <dbReference type="NCBI Taxonomy" id="2838833"/>
    <lineage>
        <taxon>Bacteria</taxon>
        <taxon>Pseudomonadati</taxon>
        <taxon>Pseudomonadota</taxon>
        <taxon>Alphaproteobacteria</taxon>
        <taxon>Sphingomonadales</taxon>
        <taxon>Erythrobacteraceae</taxon>
        <taxon>Croceibacterium</taxon>
    </lineage>
</organism>
<feature type="compositionally biased region" description="Basic and acidic residues" evidence="1">
    <location>
        <begin position="10"/>
        <end position="33"/>
    </location>
</feature>
<dbReference type="RefSeq" id="WP_214534924.1">
    <property type="nucleotide sequence ID" value="NZ_JAHFVK010000001.1"/>
</dbReference>
<feature type="domain" description="DUF1508" evidence="2">
    <location>
        <begin position="74"/>
        <end position="113"/>
    </location>
</feature>
<accession>A0ABS5W5G7</accession>
<proteinExistence type="predicted"/>
<keyword evidence="4" id="KW-1185">Reference proteome</keyword>
<dbReference type="SUPFAM" id="SSF160113">
    <property type="entry name" value="YegP-like"/>
    <property type="match status" value="1"/>
</dbReference>
<gene>
    <name evidence="3" type="ORF">KK137_04715</name>
</gene>
<evidence type="ECO:0000313" key="4">
    <source>
        <dbReference type="Proteomes" id="UP000811255"/>
    </source>
</evidence>
<dbReference type="Proteomes" id="UP000811255">
    <property type="component" value="Unassembled WGS sequence"/>
</dbReference>
<feature type="region of interest" description="Disordered" evidence="1">
    <location>
        <begin position="1"/>
        <end position="33"/>
    </location>
</feature>
<protein>
    <submittedName>
        <fullName evidence="3">DUF1508 domain-containing protein</fullName>
    </submittedName>
</protein>
<comment type="caution">
    <text evidence="3">The sequence shown here is derived from an EMBL/GenBank/DDBJ whole genome shotgun (WGS) entry which is preliminary data.</text>
</comment>
<dbReference type="EMBL" id="JAHFVK010000001">
    <property type="protein sequence ID" value="MBT2133629.1"/>
    <property type="molecule type" value="Genomic_DNA"/>
</dbReference>
<reference evidence="3 4" key="1">
    <citation type="submission" date="2021-05" db="EMBL/GenBank/DDBJ databases">
        <title>Croceibacterium sp. LX-88 genome sequence.</title>
        <authorList>
            <person name="Luo X."/>
        </authorList>
    </citation>
    <scope>NUCLEOTIDE SEQUENCE [LARGE SCALE GENOMIC DNA]</scope>
    <source>
        <strain evidence="3 4">LX-88</strain>
    </source>
</reference>
<dbReference type="Gene3D" id="3.30.160.160">
    <property type="entry name" value="YegP-like"/>
    <property type="match status" value="1"/>
</dbReference>
<evidence type="ECO:0000313" key="3">
    <source>
        <dbReference type="EMBL" id="MBT2133629.1"/>
    </source>
</evidence>
<dbReference type="InterPro" id="IPR010879">
    <property type="entry name" value="DUF1508"/>
</dbReference>
<evidence type="ECO:0000256" key="1">
    <source>
        <dbReference type="SAM" id="MobiDB-lite"/>
    </source>
</evidence>
<sequence length="132" mass="14714">MRQTHPGSVQRDRFASRARATAHDRPLLGEEILMNDHSRTPIEADEPNISDGAACRFEVYRADQVRLTATQFSGGDWRWRLLDKAGQILVEAGGYPSEEKCREAVAVLKRYAAPVSLKFAAPFGLSVREGRS</sequence>
<dbReference type="InterPro" id="IPR036913">
    <property type="entry name" value="YegP-like_sf"/>
</dbReference>
<evidence type="ECO:0000259" key="2">
    <source>
        <dbReference type="Pfam" id="PF07411"/>
    </source>
</evidence>
<name>A0ABS5W5G7_9SPHN</name>
<dbReference type="Pfam" id="PF07411">
    <property type="entry name" value="DUF1508"/>
    <property type="match status" value="1"/>
</dbReference>